<dbReference type="AlphaFoldDB" id="A0AB38HC86"/>
<protein>
    <submittedName>
        <fullName evidence="1">Uncharacterized protein</fullName>
    </submittedName>
</protein>
<comment type="caution">
    <text evidence="1">The sequence shown here is derived from an EMBL/GenBank/DDBJ whole genome shotgun (WGS) entry which is preliminary data.</text>
</comment>
<organism evidence="1 2">
    <name type="scientific">Canicola haemoglobinophilus</name>
    <dbReference type="NCBI Taxonomy" id="733"/>
    <lineage>
        <taxon>Bacteria</taxon>
        <taxon>Pseudomonadati</taxon>
        <taxon>Pseudomonadota</taxon>
        <taxon>Gammaproteobacteria</taxon>
        <taxon>Pasteurellales</taxon>
        <taxon>Pasteurellaceae</taxon>
        <taxon>Canicola</taxon>
    </lineage>
</organism>
<evidence type="ECO:0000313" key="2">
    <source>
        <dbReference type="Proteomes" id="UP000254496"/>
    </source>
</evidence>
<dbReference type="EMBL" id="UGHJ01000001">
    <property type="protein sequence ID" value="STO68979.1"/>
    <property type="molecule type" value="Genomic_DNA"/>
</dbReference>
<dbReference type="Proteomes" id="UP000254496">
    <property type="component" value="Unassembled WGS sequence"/>
</dbReference>
<name>A0AB38HC86_9PAST</name>
<dbReference type="RefSeq" id="WP_115073157.1">
    <property type="nucleotide sequence ID" value="NZ_UGHE01000002.1"/>
</dbReference>
<gene>
    <name evidence="1" type="ORF">NCTC8540_01498</name>
</gene>
<reference evidence="1 2" key="1">
    <citation type="submission" date="2018-06" db="EMBL/GenBank/DDBJ databases">
        <authorList>
            <consortium name="Pathogen Informatics"/>
            <person name="Doyle S."/>
        </authorList>
    </citation>
    <scope>NUCLEOTIDE SEQUENCE [LARGE SCALE GENOMIC DNA]</scope>
    <source>
        <strain evidence="1 2">NCTC8540</strain>
    </source>
</reference>
<evidence type="ECO:0000313" key="1">
    <source>
        <dbReference type="EMBL" id="STO68979.1"/>
    </source>
</evidence>
<accession>A0AB38HC86</accession>
<sequence length="102" mass="11934">MNDSELRIAVDRCDDVLAERYFAGHIEDSDDFKQIQKEVLNEIQDPESQIYSQFYDELDNSADYHLALGSGAMTHIIEARQKAIEKVIHAQFRRKMQELQEM</sequence>
<proteinExistence type="predicted"/>